<comment type="caution">
    <text evidence="2">The sequence shown here is derived from an EMBL/GenBank/DDBJ whole genome shotgun (WGS) entry which is preliminary data.</text>
</comment>
<reference evidence="2 3" key="1">
    <citation type="submission" date="2020-04" db="EMBL/GenBank/DDBJ databases">
        <title>Enterovirga sp. isolate from soil.</title>
        <authorList>
            <person name="Chea S."/>
            <person name="Kim D.-U."/>
        </authorList>
    </citation>
    <scope>NUCLEOTIDE SEQUENCE [LARGE SCALE GENOMIC DNA]</scope>
    <source>
        <strain evidence="2 3">DB1703</strain>
    </source>
</reference>
<evidence type="ECO:0000313" key="3">
    <source>
        <dbReference type="Proteomes" id="UP000564885"/>
    </source>
</evidence>
<dbReference type="RefSeq" id="WP_171218770.1">
    <property type="nucleotide sequence ID" value="NZ_JABEPP010000003.1"/>
</dbReference>
<evidence type="ECO:0000313" key="2">
    <source>
        <dbReference type="EMBL" id="NNM73310.1"/>
    </source>
</evidence>
<feature type="region of interest" description="Disordered" evidence="1">
    <location>
        <begin position="1"/>
        <end position="31"/>
    </location>
</feature>
<evidence type="ECO:0000256" key="1">
    <source>
        <dbReference type="SAM" id="MobiDB-lite"/>
    </source>
</evidence>
<dbReference type="EMBL" id="JABEPP010000003">
    <property type="protein sequence ID" value="NNM73310.1"/>
    <property type="molecule type" value="Genomic_DNA"/>
</dbReference>
<dbReference type="AlphaFoldDB" id="A0A849IB93"/>
<keyword evidence="3" id="KW-1185">Reference proteome</keyword>
<name>A0A849IB93_9HYPH</name>
<gene>
    <name evidence="2" type="ORF">HJG44_13055</name>
</gene>
<proteinExistence type="predicted"/>
<sequence length="84" mass="9154">MGMPQDPGDGVNRAAGRARQHRRAECSSAPVRPESTAAYIADITIELARLARGSQLEVLAYLLDIAQLEAASTLRRLAREPRAR</sequence>
<accession>A0A849IB93</accession>
<dbReference type="Proteomes" id="UP000564885">
    <property type="component" value="Unassembled WGS sequence"/>
</dbReference>
<organism evidence="2 3">
    <name type="scientific">Enterovirga aerilata</name>
    <dbReference type="NCBI Taxonomy" id="2730920"/>
    <lineage>
        <taxon>Bacteria</taxon>
        <taxon>Pseudomonadati</taxon>
        <taxon>Pseudomonadota</taxon>
        <taxon>Alphaproteobacteria</taxon>
        <taxon>Hyphomicrobiales</taxon>
        <taxon>Methylobacteriaceae</taxon>
        <taxon>Enterovirga</taxon>
    </lineage>
</organism>
<protein>
    <submittedName>
        <fullName evidence="2">Uncharacterized protein</fullName>
    </submittedName>
</protein>